<dbReference type="EMBL" id="JAUTAN010000001">
    <property type="protein sequence ID" value="MDQ1105072.1"/>
    <property type="molecule type" value="Genomic_DNA"/>
</dbReference>
<feature type="transmembrane region" description="Helical" evidence="1">
    <location>
        <begin position="220"/>
        <end position="240"/>
    </location>
</feature>
<feature type="transmembrane region" description="Helical" evidence="1">
    <location>
        <begin position="56"/>
        <end position="77"/>
    </location>
</feature>
<dbReference type="Pfam" id="PF03594">
    <property type="entry name" value="BenE"/>
    <property type="match status" value="1"/>
</dbReference>
<sequence>MFRIRNEAYRARVPSVDRSLTAPVLAGVVTAVVGFTSSFAVLLAGLRAVGATEREAASGLLAVTLAFAAGIIGLALWHRIPLTLAWSTPGAALLVGTGVVDGGWPAAVGAFLVTGLLFVATGYVGWLGRLVARIPTGVAQAMLAGVLLPLVLAPVEAVADVPALALPVVLVWLLVVRWAPRWAVPAALVAALVVIAVHLTRTGTAVTGSLAPALAWTTPAFTPAALVGIALPLYVVTMASQNVPGVAVLRSFGYDAPWRSTMTVTGVGTVVAAPFGSHALNLAAISAALAAGDEAGPDRDRRWIAAVSAGVTYVVLALSSGALASVTAAAPGGLVETVAGLALLGAFGAAVASALADPGTRTSAVVAFVVAAGGLGFAGIGAAFWALLAGLVVRVAVERPVRA</sequence>
<name>A0AAJ1U7Y0_9ACTN</name>
<dbReference type="Proteomes" id="UP001239215">
    <property type="component" value="Unassembled WGS sequence"/>
</dbReference>
<proteinExistence type="predicted"/>
<dbReference type="PANTHER" id="PTHR30199:SF0">
    <property type="entry name" value="INNER MEMBRANE PROTEIN YDCO"/>
    <property type="match status" value="1"/>
</dbReference>
<dbReference type="GO" id="GO:0042925">
    <property type="term" value="F:benzoate transmembrane transporter activity"/>
    <property type="evidence" value="ECO:0007669"/>
    <property type="project" value="InterPro"/>
</dbReference>
<feature type="transmembrane region" description="Helical" evidence="1">
    <location>
        <begin position="338"/>
        <end position="356"/>
    </location>
</feature>
<keyword evidence="1" id="KW-0472">Membrane</keyword>
<organism evidence="2 3">
    <name type="scientific">Nocardioides zeae</name>
    <dbReference type="NCBI Taxonomy" id="1457234"/>
    <lineage>
        <taxon>Bacteria</taxon>
        <taxon>Bacillati</taxon>
        <taxon>Actinomycetota</taxon>
        <taxon>Actinomycetes</taxon>
        <taxon>Propionibacteriales</taxon>
        <taxon>Nocardioidaceae</taxon>
        <taxon>Nocardioides</taxon>
    </lineage>
</organism>
<dbReference type="GO" id="GO:0005886">
    <property type="term" value="C:plasma membrane"/>
    <property type="evidence" value="ECO:0007669"/>
    <property type="project" value="TreeGrafter"/>
</dbReference>
<feature type="transmembrane region" description="Helical" evidence="1">
    <location>
        <begin position="368"/>
        <end position="397"/>
    </location>
</feature>
<comment type="caution">
    <text evidence="2">The sequence shown here is derived from an EMBL/GenBank/DDBJ whole genome shotgun (WGS) entry which is preliminary data.</text>
</comment>
<feature type="transmembrane region" description="Helical" evidence="1">
    <location>
        <begin position="134"/>
        <end position="152"/>
    </location>
</feature>
<feature type="transmembrane region" description="Helical" evidence="1">
    <location>
        <begin position="303"/>
        <end position="326"/>
    </location>
</feature>
<gene>
    <name evidence="2" type="ORF">QE405_002356</name>
</gene>
<feature type="transmembrane region" description="Helical" evidence="1">
    <location>
        <begin position="261"/>
        <end position="291"/>
    </location>
</feature>
<dbReference type="AlphaFoldDB" id="A0AAJ1U7Y0"/>
<reference evidence="2" key="1">
    <citation type="submission" date="2023-07" db="EMBL/GenBank/DDBJ databases">
        <title>Functional and genomic diversity of the sorghum phyllosphere microbiome.</title>
        <authorList>
            <person name="Shade A."/>
        </authorList>
    </citation>
    <scope>NUCLEOTIDE SEQUENCE</scope>
    <source>
        <strain evidence="2">SORGH_AS_1067</strain>
    </source>
</reference>
<feature type="transmembrane region" description="Helical" evidence="1">
    <location>
        <begin position="106"/>
        <end position="127"/>
    </location>
</feature>
<protein>
    <submittedName>
        <fullName evidence="2">Benzoate membrane transport protein</fullName>
    </submittedName>
</protein>
<evidence type="ECO:0000313" key="3">
    <source>
        <dbReference type="Proteomes" id="UP001239215"/>
    </source>
</evidence>
<keyword evidence="1" id="KW-0812">Transmembrane</keyword>
<evidence type="ECO:0000313" key="2">
    <source>
        <dbReference type="EMBL" id="MDQ1105072.1"/>
    </source>
</evidence>
<dbReference type="InterPro" id="IPR004711">
    <property type="entry name" value="Benzoate_Transporter"/>
</dbReference>
<accession>A0AAJ1U7Y0</accession>
<dbReference type="PANTHER" id="PTHR30199">
    <property type="entry name" value="MFS FAMILY TRANSPORTER, PREDICTED SUBSTRATE BENZOATE"/>
    <property type="match status" value="1"/>
</dbReference>
<evidence type="ECO:0000256" key="1">
    <source>
        <dbReference type="SAM" id="Phobius"/>
    </source>
</evidence>
<feature type="transmembrane region" description="Helical" evidence="1">
    <location>
        <begin position="20"/>
        <end position="44"/>
    </location>
</feature>
<keyword evidence="1" id="KW-1133">Transmembrane helix</keyword>
<feature type="transmembrane region" description="Helical" evidence="1">
    <location>
        <begin position="158"/>
        <end position="175"/>
    </location>
</feature>
<dbReference type="NCBIfam" id="TIGR00843">
    <property type="entry name" value="benE"/>
    <property type="match status" value="1"/>
</dbReference>
<feature type="transmembrane region" description="Helical" evidence="1">
    <location>
        <begin position="182"/>
        <end position="200"/>
    </location>
</feature>